<dbReference type="RefSeq" id="XP_024352633.1">
    <property type="nucleotide sequence ID" value="XM_024492976.1"/>
</dbReference>
<dbReference type="InterPro" id="IPR035999">
    <property type="entry name" value="Sec7_dom_sf"/>
</dbReference>
<keyword evidence="3" id="KW-0963">Cytoplasm</keyword>
<organism evidence="8 9">
    <name type="scientific">Echinococcus granulosus</name>
    <name type="common">Hydatid tapeworm</name>
    <dbReference type="NCBI Taxonomy" id="6210"/>
    <lineage>
        <taxon>Eukaryota</taxon>
        <taxon>Metazoa</taxon>
        <taxon>Spiralia</taxon>
        <taxon>Lophotrochozoa</taxon>
        <taxon>Platyhelminthes</taxon>
        <taxon>Cestoda</taxon>
        <taxon>Eucestoda</taxon>
        <taxon>Cyclophyllidea</taxon>
        <taxon>Taeniidae</taxon>
        <taxon>Echinococcus</taxon>
        <taxon>Echinococcus granulosus group</taxon>
    </lineage>
</organism>
<dbReference type="Gene3D" id="2.30.29.30">
    <property type="entry name" value="Pleckstrin-homology domain (PH domain)/Phosphotyrosine-binding domain (PTB)"/>
    <property type="match status" value="1"/>
</dbReference>
<protein>
    <submittedName>
        <fullName evidence="8">IQ motif and SEC7 domain-containing protein</fullName>
    </submittedName>
</protein>
<dbReference type="AlphaFoldDB" id="W6USZ6"/>
<dbReference type="GO" id="GO:0032012">
    <property type="term" value="P:regulation of ARF protein signal transduction"/>
    <property type="evidence" value="ECO:0007669"/>
    <property type="project" value="InterPro"/>
</dbReference>
<dbReference type="GeneID" id="36339442"/>
<dbReference type="InterPro" id="IPR000904">
    <property type="entry name" value="Sec7_dom"/>
</dbReference>
<evidence type="ECO:0000313" key="8">
    <source>
        <dbReference type="EMBL" id="EUB61437.1"/>
    </source>
</evidence>
<feature type="region of interest" description="Disordered" evidence="6">
    <location>
        <begin position="62"/>
        <end position="81"/>
    </location>
</feature>
<reference evidence="8 9" key="1">
    <citation type="journal article" date="2013" name="Nat. Genet.">
        <title>The genome of the hydatid tapeworm Echinococcus granulosus.</title>
        <authorList>
            <person name="Zheng H."/>
            <person name="Zhang W."/>
            <person name="Zhang L."/>
            <person name="Zhang Z."/>
            <person name="Li J."/>
            <person name="Lu G."/>
            <person name="Zhu Y."/>
            <person name="Wang Y."/>
            <person name="Huang Y."/>
            <person name="Liu J."/>
            <person name="Kang H."/>
            <person name="Chen J."/>
            <person name="Wang L."/>
            <person name="Chen A."/>
            <person name="Yu S."/>
            <person name="Gao Z."/>
            <person name="Jin L."/>
            <person name="Gu W."/>
            <person name="Wang Z."/>
            <person name="Zhao L."/>
            <person name="Shi B."/>
            <person name="Wen H."/>
            <person name="Lin R."/>
            <person name="Jones M.K."/>
            <person name="Brejova B."/>
            <person name="Vinar T."/>
            <person name="Zhao G."/>
            <person name="McManus D.P."/>
            <person name="Chen Z."/>
            <person name="Zhou Y."/>
            <person name="Wang S."/>
        </authorList>
    </citation>
    <scope>NUCLEOTIDE SEQUENCE [LARGE SCALE GENOMIC DNA]</scope>
</reference>
<dbReference type="SMART" id="SM00222">
    <property type="entry name" value="Sec7"/>
    <property type="match status" value="1"/>
</dbReference>
<dbReference type="GO" id="GO:0005085">
    <property type="term" value="F:guanyl-nucleotide exchange factor activity"/>
    <property type="evidence" value="ECO:0007669"/>
    <property type="project" value="InterPro"/>
</dbReference>
<keyword evidence="5" id="KW-0175">Coiled coil</keyword>
<feature type="compositionally biased region" description="Basic and acidic residues" evidence="6">
    <location>
        <begin position="67"/>
        <end position="81"/>
    </location>
</feature>
<comment type="caution">
    <text evidence="8">The sequence shown here is derived from an EMBL/GenBank/DDBJ whole genome shotgun (WGS) entry which is preliminary data.</text>
</comment>
<dbReference type="CTD" id="36339442"/>
<dbReference type="InterPro" id="IPR011993">
    <property type="entry name" value="PH-like_dom_sf"/>
</dbReference>
<dbReference type="Gene3D" id="1.10.1000.11">
    <property type="entry name" value="Arf Nucleotide-binding Site Opener,domain 2"/>
    <property type="match status" value="1"/>
</dbReference>
<proteinExistence type="inferred from homology"/>
<evidence type="ECO:0000256" key="3">
    <source>
        <dbReference type="ARBA" id="ARBA00022490"/>
    </source>
</evidence>
<dbReference type="Proteomes" id="UP000019149">
    <property type="component" value="Unassembled WGS sequence"/>
</dbReference>
<evidence type="ECO:0000256" key="4">
    <source>
        <dbReference type="ARBA" id="ARBA00022553"/>
    </source>
</evidence>
<dbReference type="Gene3D" id="1.10.220.20">
    <property type="match status" value="1"/>
</dbReference>
<dbReference type="PANTHER" id="PTHR10663:SF402">
    <property type="entry name" value="MIP16918P"/>
    <property type="match status" value="1"/>
</dbReference>
<dbReference type="OMA" id="DEYSFGM"/>
<sequence>MMKGEAEKENAMILPVKKVPFTSRKSLTTPMSKLIRRLSGIPSESSTPEPLRKARLSFQTWKRRKSVSQERKEEADGREKHEPVVLPSLIASTPTGQPLLTLKRAPIAETEEVNLPDVKKPRLIVTAARRLSALSARPIRGNHRLRSKRVTDILSPSETINGVRYSNTSDSKRSRSAQLGVNYLPSTDAIFDEYSFGMSIEDSASVSRKNVVSELPIQPVSTSEFNGNAGTSSPSLGLTSLSPEPLTPSNFPKSKEMVQRVGKTLFNKDPYSGIDYLVKQGILSFEPRIIAEFLTKEGLSRQAIGEYFGKLSDPLALKVTEEFVNHLNLRHVELDIALRRLLEKVHPDGESQKMEFLLEVLKKCYIEQNQEKVEREFHDPETIGVLAYSIMLLHTTFYNRSARKYGKPMTKIEFINNNRGIDNGRDISAKRLEAIYDRIAENEFRTLPDPIDRLRRVDRLFTGPLKPEKLVQRYRRFIAWFSALEVNDFTARKPLISRPTSLIRCFFMFNDLLVITKPLGMNRANAVDDLLASGSHRSRSIDRMINRVGSPAPLTVISPPNTNFVLETPSCQKWGSRANDIQLHCYYSTEVPPNALFLVRQTIPLIDIKVLNFECEYYKYGVQLCDEFNVLISFSLPSSHIRKKIIDLLHKGIWETKEMMNFTTGESRLPLISPESNVSTSSNLGFS</sequence>
<dbReference type="OrthoDB" id="430364at2759"/>
<evidence type="ECO:0000313" key="9">
    <source>
        <dbReference type="Proteomes" id="UP000019149"/>
    </source>
</evidence>
<dbReference type="Pfam" id="PF01369">
    <property type="entry name" value="Sec7"/>
    <property type="match status" value="1"/>
</dbReference>
<dbReference type="GO" id="GO:0005737">
    <property type="term" value="C:cytoplasm"/>
    <property type="evidence" value="ECO:0007669"/>
    <property type="project" value="UniProtKB-SubCell"/>
</dbReference>
<dbReference type="InterPro" id="IPR023394">
    <property type="entry name" value="Sec7_C_sf"/>
</dbReference>
<dbReference type="KEGG" id="egl:EGR_03727"/>
<evidence type="ECO:0000256" key="1">
    <source>
        <dbReference type="ARBA" id="ARBA00004496"/>
    </source>
</evidence>
<dbReference type="PROSITE" id="PS50190">
    <property type="entry name" value="SEC7"/>
    <property type="match status" value="1"/>
</dbReference>
<evidence type="ECO:0000256" key="5">
    <source>
        <dbReference type="ARBA" id="ARBA00023054"/>
    </source>
</evidence>
<feature type="region of interest" description="Disordered" evidence="6">
    <location>
        <begin position="222"/>
        <end position="252"/>
    </location>
</feature>
<name>W6USZ6_ECHGR</name>
<accession>W6USZ6</accession>
<dbReference type="EMBL" id="APAU02000020">
    <property type="protein sequence ID" value="EUB61437.1"/>
    <property type="molecule type" value="Genomic_DNA"/>
</dbReference>
<evidence type="ECO:0000256" key="6">
    <source>
        <dbReference type="SAM" id="MobiDB-lite"/>
    </source>
</evidence>
<evidence type="ECO:0000256" key="2">
    <source>
        <dbReference type="ARBA" id="ARBA00006248"/>
    </source>
</evidence>
<keyword evidence="4" id="KW-0597">Phosphoprotein</keyword>
<comment type="subcellular location">
    <subcellularLocation>
        <location evidence="1">Cytoplasm</location>
    </subcellularLocation>
</comment>
<dbReference type="InterPro" id="IPR033742">
    <property type="entry name" value="IQSEC_PH"/>
</dbReference>
<evidence type="ECO:0000259" key="7">
    <source>
        <dbReference type="PROSITE" id="PS50190"/>
    </source>
</evidence>
<keyword evidence="9" id="KW-1185">Reference proteome</keyword>
<dbReference type="Pfam" id="PF16453">
    <property type="entry name" value="IQ_SEC7_PH"/>
    <property type="match status" value="1"/>
</dbReference>
<feature type="compositionally biased region" description="Low complexity" evidence="6">
    <location>
        <begin position="230"/>
        <end position="249"/>
    </location>
</feature>
<dbReference type="PANTHER" id="PTHR10663">
    <property type="entry name" value="GUANYL-NUCLEOTIDE EXCHANGE FACTOR"/>
    <property type="match status" value="1"/>
</dbReference>
<feature type="domain" description="SEC7" evidence="7">
    <location>
        <begin position="253"/>
        <end position="442"/>
    </location>
</feature>
<comment type="similarity">
    <text evidence="2">Belongs to the BRAG family.</text>
</comment>
<dbReference type="CDD" id="cd00171">
    <property type="entry name" value="Sec7"/>
    <property type="match status" value="1"/>
</dbReference>
<gene>
    <name evidence="8" type="ORF">EGR_03727</name>
</gene>
<dbReference type="SUPFAM" id="SSF48425">
    <property type="entry name" value="Sec7 domain"/>
    <property type="match status" value="1"/>
</dbReference>